<dbReference type="OrthoDB" id="7876689at2"/>
<feature type="region of interest" description="Disordered" evidence="1">
    <location>
        <begin position="32"/>
        <end position="53"/>
    </location>
</feature>
<dbReference type="Pfam" id="PF11233">
    <property type="entry name" value="DUF3035"/>
    <property type="match status" value="1"/>
</dbReference>
<evidence type="ECO:0008006" key="4">
    <source>
        <dbReference type="Google" id="ProtNLM"/>
    </source>
</evidence>
<keyword evidence="3" id="KW-1185">Reference proteome</keyword>
<evidence type="ECO:0000313" key="2">
    <source>
        <dbReference type="EMBL" id="SDI86383.1"/>
    </source>
</evidence>
<dbReference type="Proteomes" id="UP000199340">
    <property type="component" value="Unassembled WGS sequence"/>
</dbReference>
<dbReference type="PROSITE" id="PS51257">
    <property type="entry name" value="PROKAR_LIPOPROTEIN"/>
    <property type="match status" value="1"/>
</dbReference>
<sequence length="174" mass="18898">MRITRASIGIVLVLAVAACARGDREIDLRQLRSSDNGPDEFSILPTKPLQTPDNYTALPAPTPGGRNLVDQNPLGDAVATLGGRPAALEATDVPASDGALVQHASRNGVPGNIRETVAQEDEDFRQRRGRFQKLRIFVKNKYNDVYKGQKLDSVQTNQAYRRVGVPTPSAPPTR</sequence>
<dbReference type="InterPro" id="IPR021395">
    <property type="entry name" value="DUF3035"/>
</dbReference>
<accession>A0A1G8P1J6</accession>
<reference evidence="2 3" key="1">
    <citation type="submission" date="2016-10" db="EMBL/GenBank/DDBJ databases">
        <authorList>
            <person name="de Groot N.N."/>
        </authorList>
    </citation>
    <scope>NUCLEOTIDE SEQUENCE [LARGE SCALE GENOMIC DNA]</scope>
    <source>
        <strain evidence="2 3">DSM 28010</strain>
    </source>
</reference>
<organism evidence="2 3">
    <name type="scientific">Lutimaribacter saemankumensis</name>
    <dbReference type="NCBI Taxonomy" id="490829"/>
    <lineage>
        <taxon>Bacteria</taxon>
        <taxon>Pseudomonadati</taxon>
        <taxon>Pseudomonadota</taxon>
        <taxon>Alphaproteobacteria</taxon>
        <taxon>Rhodobacterales</taxon>
        <taxon>Roseobacteraceae</taxon>
        <taxon>Lutimaribacter</taxon>
    </lineage>
</organism>
<dbReference type="STRING" id="490829.SAMN05421850_10645"/>
<dbReference type="RefSeq" id="WP_090028938.1">
    <property type="nucleotide sequence ID" value="NZ_FNEB01000006.1"/>
</dbReference>
<name>A0A1G8P1J6_9RHOB</name>
<gene>
    <name evidence="2" type="ORF">SAMN05421850_10645</name>
</gene>
<proteinExistence type="predicted"/>
<evidence type="ECO:0000256" key="1">
    <source>
        <dbReference type="SAM" id="MobiDB-lite"/>
    </source>
</evidence>
<dbReference type="EMBL" id="FNEB01000006">
    <property type="protein sequence ID" value="SDI86383.1"/>
    <property type="molecule type" value="Genomic_DNA"/>
</dbReference>
<protein>
    <recommendedName>
        <fullName evidence="4">Beta-barrel assembly machine subunit BamF</fullName>
    </recommendedName>
</protein>
<dbReference type="AlphaFoldDB" id="A0A1G8P1J6"/>
<evidence type="ECO:0000313" key="3">
    <source>
        <dbReference type="Proteomes" id="UP000199340"/>
    </source>
</evidence>